<dbReference type="InterPro" id="IPR005119">
    <property type="entry name" value="LysR_subst-bd"/>
</dbReference>
<dbReference type="PRINTS" id="PR00039">
    <property type="entry name" value="HTHLYSR"/>
</dbReference>
<dbReference type="SUPFAM" id="SSF46785">
    <property type="entry name" value="Winged helix' DNA-binding domain"/>
    <property type="match status" value="1"/>
</dbReference>
<feature type="domain" description="HTH lysR-type" evidence="5">
    <location>
        <begin position="12"/>
        <end position="69"/>
    </location>
</feature>
<evidence type="ECO:0000256" key="1">
    <source>
        <dbReference type="ARBA" id="ARBA00009437"/>
    </source>
</evidence>
<organism evidence="6 8">
    <name type="scientific">Pseudomonas extremorientalis</name>
    <dbReference type="NCBI Taxonomy" id="169669"/>
    <lineage>
        <taxon>Bacteria</taxon>
        <taxon>Pseudomonadati</taxon>
        <taxon>Pseudomonadota</taxon>
        <taxon>Gammaproteobacteria</taxon>
        <taxon>Pseudomonadales</taxon>
        <taxon>Pseudomonadaceae</taxon>
        <taxon>Pseudomonas</taxon>
    </lineage>
</organism>
<dbReference type="Gene3D" id="1.10.10.10">
    <property type="entry name" value="Winged helix-like DNA-binding domain superfamily/Winged helix DNA-binding domain"/>
    <property type="match status" value="1"/>
</dbReference>
<evidence type="ECO:0000256" key="2">
    <source>
        <dbReference type="ARBA" id="ARBA00023015"/>
    </source>
</evidence>
<reference evidence="6 8" key="1">
    <citation type="submission" date="2016-08" db="EMBL/GenBank/DDBJ databases">
        <title>Draft genome sequence of the type strain of Pseudomonas extremorientalis LMG 19695T isolated from drinking water reservoir.</title>
        <authorList>
            <person name="Tambong J.T."/>
        </authorList>
    </citation>
    <scope>NUCLEOTIDE SEQUENCE [LARGE SCALE GENOMIC DNA]</scope>
    <source>
        <strain evidence="6 8">LMG 19695</strain>
    </source>
</reference>
<evidence type="ECO:0000313" key="9">
    <source>
        <dbReference type="Proteomes" id="UP000182654"/>
    </source>
</evidence>
<evidence type="ECO:0000256" key="3">
    <source>
        <dbReference type="ARBA" id="ARBA00023125"/>
    </source>
</evidence>
<dbReference type="InterPro" id="IPR058163">
    <property type="entry name" value="LysR-type_TF_proteobact-type"/>
</dbReference>
<dbReference type="EMBL" id="MDGK01000016">
    <property type="protein sequence ID" value="OIN11083.1"/>
    <property type="molecule type" value="Genomic_DNA"/>
</dbReference>
<keyword evidence="3" id="KW-0238">DNA-binding</keyword>
<evidence type="ECO:0000313" key="6">
    <source>
        <dbReference type="EMBL" id="OIN11083.1"/>
    </source>
</evidence>
<dbReference type="GeneID" id="88824587"/>
<evidence type="ECO:0000256" key="4">
    <source>
        <dbReference type="ARBA" id="ARBA00023163"/>
    </source>
</evidence>
<dbReference type="RefSeq" id="WP_028619727.1">
    <property type="nucleotide sequence ID" value="NZ_CP089519.1"/>
</dbReference>
<evidence type="ECO:0000259" key="5">
    <source>
        <dbReference type="PROSITE" id="PS50931"/>
    </source>
</evidence>
<dbReference type="SUPFAM" id="SSF53850">
    <property type="entry name" value="Periplasmic binding protein-like II"/>
    <property type="match status" value="1"/>
</dbReference>
<gene>
    <name evidence="6" type="ORF">BFN10_07350</name>
    <name evidence="7" type="ORF">SAMN04490184_5747</name>
</gene>
<dbReference type="InterPro" id="IPR036388">
    <property type="entry name" value="WH-like_DNA-bd_sf"/>
</dbReference>
<dbReference type="AlphaFoldDB" id="A0A1H0WIH8"/>
<dbReference type="InterPro" id="IPR036390">
    <property type="entry name" value="WH_DNA-bd_sf"/>
</dbReference>
<dbReference type="PANTHER" id="PTHR30537:SF79">
    <property type="entry name" value="TRANSCRIPTIONAL REGULATOR-RELATED"/>
    <property type="match status" value="1"/>
</dbReference>
<protein>
    <submittedName>
        <fullName evidence="6 7">LysR family transcriptional regulator</fullName>
    </submittedName>
</protein>
<keyword evidence="2" id="KW-0805">Transcription regulation</keyword>
<evidence type="ECO:0000313" key="7">
    <source>
        <dbReference type="EMBL" id="SDP90437.1"/>
    </source>
</evidence>
<dbReference type="PANTHER" id="PTHR30537">
    <property type="entry name" value="HTH-TYPE TRANSCRIPTIONAL REGULATOR"/>
    <property type="match status" value="1"/>
</dbReference>
<accession>A0A1H0WIH8</accession>
<dbReference type="EMBL" id="LT629708">
    <property type="protein sequence ID" value="SDP90437.1"/>
    <property type="molecule type" value="Genomic_DNA"/>
</dbReference>
<dbReference type="Gene3D" id="3.40.190.10">
    <property type="entry name" value="Periplasmic binding protein-like II"/>
    <property type="match status" value="2"/>
</dbReference>
<dbReference type="GO" id="GO:0003700">
    <property type="term" value="F:DNA-binding transcription factor activity"/>
    <property type="evidence" value="ECO:0007669"/>
    <property type="project" value="InterPro"/>
</dbReference>
<keyword evidence="9" id="KW-1185">Reference proteome</keyword>
<evidence type="ECO:0000313" key="8">
    <source>
        <dbReference type="Proteomes" id="UP000181686"/>
    </source>
</evidence>
<comment type="similarity">
    <text evidence="1">Belongs to the LysR transcriptional regulatory family.</text>
</comment>
<dbReference type="GO" id="GO:0043565">
    <property type="term" value="F:sequence-specific DNA binding"/>
    <property type="evidence" value="ECO:0007669"/>
    <property type="project" value="TreeGrafter"/>
</dbReference>
<dbReference type="PROSITE" id="PS50931">
    <property type="entry name" value="HTH_LYSR"/>
    <property type="match status" value="1"/>
</dbReference>
<dbReference type="Proteomes" id="UP000182654">
    <property type="component" value="Chromosome I"/>
</dbReference>
<dbReference type="Pfam" id="PF03466">
    <property type="entry name" value="LysR_substrate"/>
    <property type="match status" value="1"/>
</dbReference>
<dbReference type="InterPro" id="IPR000847">
    <property type="entry name" value="LysR_HTH_N"/>
</dbReference>
<keyword evidence="4" id="KW-0804">Transcription</keyword>
<sequence length="322" mass="35129">MKLNLEKPHRLPSLSALRAFEAASRCRTLTEAAQELCVTVGAVSRQIRQLEDDLGLSLFHRTANGVTLNESGQRLARDVSKAFSLLLKATQDMRPQTGASIVLTCTVSITSHWLSKRLPAITAYAGGNLALTIDPSSEVRNLDHGDADLAIRYCPRELVLSHSALLLQDRYFPVCSPAYLNSLGPVDEPLDLVGARLVQSPWYHDDRLGNATWDDWFTAIAKCDTQTTAALSFSGVGYAMHEVAQNGGVMIGSSALLQDELADGRLVAVFGDRHQLTSPYEYRLVWTQSAHQSHDQQYLINGLLRAAGQPSAFAPGRVYAPG</sequence>
<name>A0A1H0WIH8_9PSED</name>
<reference evidence="7 9" key="2">
    <citation type="submission" date="2016-10" db="EMBL/GenBank/DDBJ databases">
        <authorList>
            <person name="Varghese N."/>
            <person name="Submissions S."/>
        </authorList>
    </citation>
    <scope>NUCLEOTIDE SEQUENCE [LARGE SCALE GENOMIC DNA]</scope>
    <source>
        <strain evidence="7 9">BS2774</strain>
    </source>
</reference>
<dbReference type="GO" id="GO:0006351">
    <property type="term" value="P:DNA-templated transcription"/>
    <property type="evidence" value="ECO:0007669"/>
    <property type="project" value="TreeGrafter"/>
</dbReference>
<dbReference type="Proteomes" id="UP000181686">
    <property type="component" value="Unassembled WGS sequence"/>
</dbReference>
<proteinExistence type="inferred from homology"/>
<dbReference type="Pfam" id="PF00126">
    <property type="entry name" value="HTH_1"/>
    <property type="match status" value="1"/>
</dbReference>